<evidence type="ECO:0000313" key="1">
    <source>
        <dbReference type="EMBL" id="EER19230.1"/>
    </source>
</evidence>
<dbReference type="EMBL" id="GG671131">
    <property type="protein sequence ID" value="EER19230.1"/>
    <property type="molecule type" value="Genomic_DNA"/>
</dbReference>
<protein>
    <submittedName>
        <fullName evidence="1">Uncharacterized protein</fullName>
    </submittedName>
</protein>
<dbReference type="Proteomes" id="UP000007800">
    <property type="component" value="Unassembled WGS sequence"/>
</dbReference>
<keyword evidence="2" id="KW-1185">Reference proteome</keyword>
<dbReference type="AlphaFoldDB" id="C5K8M3"/>
<proteinExistence type="predicted"/>
<name>C5K8M3_PERM5</name>
<sequence length="518" mass="57529">MLTYPRSSLVLLNSVTHPAMVYLTTTKGGSSTFHPPIFLQALTSHTLTERDITTICHTMGKSPHTRSVLLHKEVRSILLSMVPSMTSGKSLSLCLAALSTVRAQPTNDGLLEAIERRVGQLTATSKAVLSEQDYALLLNALARMDRDSDIIFSAAFDALSRGNVSFTVRGLSALLNAVAKLQREVPGCAIPELLHQVRDRTKDLSGWQLACVVHGLGRSVPNASKDGEMITGLSNRADEVVREGDVSHQGYVMLLDGFSRLDCLQMSIIKTYSMKAPEWGLSEQAIVIGIASMARVNYYDQTFLHWSVDRLTTIRRIPAIGLVTALVGYAKLAYQPGISYMYKRIIIDEDILSSINCLSQYSIVAYALLLSGRHYAQVAAYNVLLRIIHKLLPKPSLSNATRLQLIATMRMLLMPMKDEEEESISRALSIEHIRSILALELFDTVVKVGSSSMAEPEDSRTSTFQEEVGHTLRRLGDHHDQRRRRWAEECELTPYLVDIVEVKLLPRRRDQGLNSGLS</sequence>
<evidence type="ECO:0000313" key="2">
    <source>
        <dbReference type="Proteomes" id="UP000007800"/>
    </source>
</evidence>
<dbReference type="RefSeq" id="XP_002787434.1">
    <property type="nucleotide sequence ID" value="XM_002787388.1"/>
</dbReference>
<gene>
    <name evidence="1" type="ORF">Pmar_PMAR028696</name>
</gene>
<accession>C5K8M3</accession>
<dbReference type="GeneID" id="9039469"/>
<dbReference type="InParanoid" id="C5K8M3"/>
<dbReference type="OrthoDB" id="445574at2759"/>
<organism evidence="2">
    <name type="scientific">Perkinsus marinus (strain ATCC 50983 / TXsc)</name>
    <dbReference type="NCBI Taxonomy" id="423536"/>
    <lineage>
        <taxon>Eukaryota</taxon>
        <taxon>Sar</taxon>
        <taxon>Alveolata</taxon>
        <taxon>Perkinsozoa</taxon>
        <taxon>Perkinsea</taxon>
        <taxon>Perkinsida</taxon>
        <taxon>Perkinsidae</taxon>
        <taxon>Perkinsus</taxon>
    </lineage>
</organism>
<reference evidence="1 2" key="1">
    <citation type="submission" date="2008-07" db="EMBL/GenBank/DDBJ databases">
        <authorList>
            <person name="El-Sayed N."/>
            <person name="Caler E."/>
            <person name="Inman J."/>
            <person name="Amedeo P."/>
            <person name="Hass B."/>
            <person name="Wortman J."/>
        </authorList>
    </citation>
    <scope>NUCLEOTIDE SEQUENCE [LARGE SCALE GENOMIC DNA]</scope>
    <source>
        <strain evidence="2">ATCC 50983 / TXsc</strain>
    </source>
</reference>